<feature type="region of interest" description="Disordered" evidence="9">
    <location>
        <begin position="662"/>
        <end position="717"/>
    </location>
</feature>
<dbReference type="InterPro" id="IPR003961">
    <property type="entry name" value="FN3_dom"/>
</dbReference>
<dbReference type="PROSITE" id="PS01355">
    <property type="entry name" value="HEMATOPO_REC_S_F1"/>
    <property type="match status" value="1"/>
</dbReference>
<feature type="compositionally biased region" description="Polar residues" evidence="9">
    <location>
        <begin position="626"/>
        <end position="637"/>
    </location>
</feature>
<dbReference type="InterPro" id="IPR015321">
    <property type="entry name" value="TypeI_recpt_CBD"/>
</dbReference>
<reference evidence="13" key="1">
    <citation type="submission" date="2025-08" db="UniProtKB">
        <authorList>
            <consortium name="RefSeq"/>
        </authorList>
    </citation>
    <scope>IDENTIFICATION</scope>
    <source>
        <tissue evidence="13">Muscle</tissue>
    </source>
</reference>
<evidence type="ECO:0000256" key="8">
    <source>
        <dbReference type="ARBA" id="ARBA00023180"/>
    </source>
</evidence>
<dbReference type="SUPFAM" id="SSF49265">
    <property type="entry name" value="Fibronectin type III"/>
    <property type="match status" value="4"/>
</dbReference>
<dbReference type="InterPro" id="IPR003531">
    <property type="entry name" value="Hempt_rcpt_S_F1_CS"/>
</dbReference>
<protein>
    <submittedName>
        <fullName evidence="13">Cytokine receptor common subunit beta isoform X1</fullName>
    </submittedName>
</protein>
<evidence type="ECO:0000313" key="13">
    <source>
        <dbReference type="RefSeq" id="XP_035875470.1"/>
    </source>
</evidence>
<evidence type="ECO:0000259" key="11">
    <source>
        <dbReference type="PROSITE" id="PS50853"/>
    </source>
</evidence>
<name>A0A7E6D849_9CHIR</name>
<evidence type="ECO:0000256" key="5">
    <source>
        <dbReference type="ARBA" id="ARBA00023136"/>
    </source>
</evidence>
<keyword evidence="12" id="KW-1185">Reference proteome</keyword>
<evidence type="ECO:0000256" key="2">
    <source>
        <dbReference type="ARBA" id="ARBA00022692"/>
    </source>
</evidence>
<feature type="region of interest" description="Disordered" evidence="9">
    <location>
        <begin position="552"/>
        <end position="640"/>
    </location>
</feature>
<sequence>MAPPRWLLPVVLLALCWGPSRAGDPDRGGESGNPLLVSPRPGTVPLQTLRCHNDYTSRIVCGWADTRDAQQFVNVTLYRRLNDGPPKPVSCELSDDTHWPDCPSASCVPRRCVIPYTLFVNSDEDNFSFRPDRPLGAQLTVTLAQHVQPPAPTDLRITAAADHFQLTWSVALGGPQGQWLSDLEFEVVYRRLQDSWEDASTLLATSPQADLGPEHLLPSSTYVARVRTRLGQGSRHSGRPSPWSPEVRWDSQPGDKAQPQNLQCFFDGGAVLSCSWEVRSEVTSSVSFTLFYKPSPNAEEKECPSVLKEPRGRYMLHRCQVPVADPRNHSQYLISVRPKVEEKYIKSSENIQMAPPTLSVTKGRDGHMLHWEVEKMSFSHIVHTFQVQYKKAEVSWQESKTELLPNTRVMMLPPLEPSTRYQARVRVKPDSGYSGVWSEWSEECSWDTDWVLPMWGLAFILVFTTLALLPALRFCGLYGYRLNRKWEEKIPNPSKSHLFQNGSAGLRLPDSTRTLTGRSPSHKGLWGSPFPGLHRVSPVDCMHSEVSYLTIEDPNHTWDSPPEPKTTPAASDLPTEPPPSPQPCPAAASSKLEEKVSGFDFNGPYLGPPHSVSLPELADPEVPPQTGVSHRPPSSGSLEYMCLPKGEQVRLVPLAQVLGQGQAAGGAERRPCPGAEGASPSLEAGTDPAPAAPALRTGNQGVKGGPTALSRGAGGPEGGAVVSDYVSPADLAFTPPPGAPAAPWVPPLGLPSDQNHSLPPGLASWPPEAPAPMMSAFDSYVELPPAMGQPPKPALGSPAPRVASSPTLSPQEPRVDVTPVSPHPEGLLVLQQVGDYCFLPGVGSGVLSPKSKSPPPGPCPEIRDLDQVFQGKKPPCQAVPQVPAIQLFKALKQQDYLSLPPWDVGRPGEVC</sequence>
<evidence type="ECO:0000256" key="7">
    <source>
        <dbReference type="ARBA" id="ARBA00023170"/>
    </source>
</evidence>
<dbReference type="GeneID" id="114513933"/>
<evidence type="ECO:0000256" key="10">
    <source>
        <dbReference type="SAM" id="SignalP"/>
    </source>
</evidence>
<dbReference type="CDD" id="cd00063">
    <property type="entry name" value="FN3"/>
    <property type="match status" value="2"/>
</dbReference>
<dbReference type="InterPro" id="IPR048668">
    <property type="entry name" value="IL3RB_N"/>
</dbReference>
<proteinExistence type="predicted"/>
<dbReference type="Proteomes" id="UP000504628">
    <property type="component" value="Chromosome 2"/>
</dbReference>
<feature type="region of interest" description="Disordered" evidence="9">
    <location>
        <begin position="782"/>
        <end position="820"/>
    </location>
</feature>
<dbReference type="PANTHER" id="PTHR23037">
    <property type="entry name" value="CYTOKINE RECEPTOR"/>
    <property type="match status" value="1"/>
</dbReference>
<gene>
    <name evidence="13" type="primary">CSF2RB</name>
</gene>
<dbReference type="AlphaFoldDB" id="A0A7E6D849"/>
<feature type="domain" description="Fibronectin type-III" evidence="11">
    <location>
        <begin position="151"/>
        <end position="254"/>
    </location>
</feature>
<feature type="region of interest" description="Disordered" evidence="9">
    <location>
        <begin position="230"/>
        <end position="254"/>
    </location>
</feature>
<dbReference type="Pfam" id="PF21460">
    <property type="entry name" value="IL3Rb_N"/>
    <property type="match status" value="1"/>
</dbReference>
<evidence type="ECO:0000313" key="12">
    <source>
        <dbReference type="Proteomes" id="UP000504628"/>
    </source>
</evidence>
<feature type="compositionally biased region" description="Pro residues" evidence="9">
    <location>
        <begin position="575"/>
        <end position="584"/>
    </location>
</feature>
<dbReference type="KEGG" id="pdic:114513933"/>
<organism evidence="12 13">
    <name type="scientific">Phyllostomus discolor</name>
    <name type="common">pale spear-nosed bat</name>
    <dbReference type="NCBI Taxonomy" id="89673"/>
    <lineage>
        <taxon>Eukaryota</taxon>
        <taxon>Metazoa</taxon>
        <taxon>Chordata</taxon>
        <taxon>Craniata</taxon>
        <taxon>Vertebrata</taxon>
        <taxon>Euteleostomi</taxon>
        <taxon>Mammalia</taxon>
        <taxon>Eutheria</taxon>
        <taxon>Laurasiatheria</taxon>
        <taxon>Chiroptera</taxon>
        <taxon>Yangochiroptera</taxon>
        <taxon>Phyllostomidae</taxon>
        <taxon>Phyllostominae</taxon>
        <taxon>Phyllostomus</taxon>
    </lineage>
</organism>
<feature type="domain" description="Fibronectin type-III" evidence="11">
    <location>
        <begin position="352"/>
        <end position="448"/>
    </location>
</feature>
<accession>A0A7E6D849</accession>
<feature type="region of interest" description="Disordered" evidence="9">
    <location>
        <begin position="744"/>
        <end position="764"/>
    </location>
</feature>
<keyword evidence="3 10" id="KW-0732">Signal</keyword>
<keyword evidence="4" id="KW-1133">Transmembrane helix</keyword>
<dbReference type="PROSITE" id="PS50853">
    <property type="entry name" value="FN3"/>
    <property type="match status" value="2"/>
</dbReference>
<dbReference type="PANTHER" id="PTHR23037:SF22">
    <property type="entry name" value="CYTOKINE RECEPTOR COMMON SUBUNIT BETA"/>
    <property type="match status" value="1"/>
</dbReference>
<keyword evidence="6" id="KW-1015">Disulfide bond</keyword>
<dbReference type="GO" id="GO:0004896">
    <property type="term" value="F:cytokine receptor activity"/>
    <property type="evidence" value="ECO:0007669"/>
    <property type="project" value="InterPro"/>
</dbReference>
<evidence type="ECO:0000256" key="9">
    <source>
        <dbReference type="SAM" id="MobiDB-lite"/>
    </source>
</evidence>
<evidence type="ECO:0000256" key="6">
    <source>
        <dbReference type="ARBA" id="ARBA00023157"/>
    </source>
</evidence>
<dbReference type="InterPro" id="IPR013783">
    <property type="entry name" value="Ig-like_fold"/>
</dbReference>
<keyword evidence="2" id="KW-0812">Transmembrane</keyword>
<keyword evidence="8" id="KW-0325">Glycoprotein</keyword>
<evidence type="ECO:0000256" key="1">
    <source>
        <dbReference type="ARBA" id="ARBA00004479"/>
    </source>
</evidence>
<dbReference type="CTD" id="1439"/>
<comment type="subcellular location">
    <subcellularLocation>
        <location evidence="1">Membrane</location>
        <topology evidence="1">Single-pass type I membrane protein</topology>
    </subcellularLocation>
</comment>
<evidence type="ECO:0000256" key="4">
    <source>
        <dbReference type="ARBA" id="ARBA00022989"/>
    </source>
</evidence>
<keyword evidence="5" id="KW-0472">Membrane</keyword>
<dbReference type="Pfam" id="PF09240">
    <property type="entry name" value="IL6Ra-bind"/>
    <property type="match status" value="1"/>
</dbReference>
<dbReference type="Gene3D" id="2.60.40.10">
    <property type="entry name" value="Immunoglobulins"/>
    <property type="match status" value="4"/>
</dbReference>
<dbReference type="GO" id="GO:0009897">
    <property type="term" value="C:external side of plasma membrane"/>
    <property type="evidence" value="ECO:0007669"/>
    <property type="project" value="TreeGrafter"/>
</dbReference>
<dbReference type="SMART" id="SM00060">
    <property type="entry name" value="FN3"/>
    <property type="match status" value="2"/>
</dbReference>
<evidence type="ECO:0000256" key="3">
    <source>
        <dbReference type="ARBA" id="ARBA00022729"/>
    </source>
</evidence>
<dbReference type="RefSeq" id="XP_035875470.1">
    <property type="nucleotide sequence ID" value="XM_036019577.1"/>
</dbReference>
<feature type="chain" id="PRO_5028904852" evidence="10">
    <location>
        <begin position="23"/>
        <end position="911"/>
    </location>
</feature>
<dbReference type="InterPro" id="IPR036116">
    <property type="entry name" value="FN3_sf"/>
</dbReference>
<keyword evidence="7 13" id="KW-0675">Receptor</keyword>
<feature type="signal peptide" evidence="10">
    <location>
        <begin position="1"/>
        <end position="22"/>
    </location>
</feature>